<accession>A0ABP1HYU4</accession>
<gene>
    <name evidence="2" type="ORF">HINF_LOCUS19355</name>
</gene>
<sequence length="167" mass="20089">MNFSYSIYNYYNIYIYYITIIQLSKVIQRSKVRETVKLPEEGHRERRQASRVWEQGKKAKPKATLDRTGSEQPSTIEDLEHERVRKINYYGKISRIDSLIHSRIELDKIAYKFQISKVYIMQQCQFFILKHYHDSKQFIIALIFYPNSNHQVKICMLCLYEIKLGHT</sequence>
<protein>
    <submittedName>
        <fullName evidence="2">Hypothetical_protein</fullName>
    </submittedName>
</protein>
<dbReference type="EMBL" id="CAXDID020000051">
    <property type="protein sequence ID" value="CAL6005417.1"/>
    <property type="molecule type" value="Genomic_DNA"/>
</dbReference>
<comment type="caution">
    <text evidence="2">The sequence shown here is derived from an EMBL/GenBank/DDBJ whole genome shotgun (WGS) entry which is preliminary data.</text>
</comment>
<organism evidence="2 3">
    <name type="scientific">Hexamita inflata</name>
    <dbReference type="NCBI Taxonomy" id="28002"/>
    <lineage>
        <taxon>Eukaryota</taxon>
        <taxon>Metamonada</taxon>
        <taxon>Diplomonadida</taxon>
        <taxon>Hexamitidae</taxon>
        <taxon>Hexamitinae</taxon>
        <taxon>Hexamita</taxon>
    </lineage>
</organism>
<dbReference type="Proteomes" id="UP001642409">
    <property type="component" value="Unassembled WGS sequence"/>
</dbReference>
<feature type="compositionally biased region" description="Basic and acidic residues" evidence="1">
    <location>
        <begin position="38"/>
        <end position="48"/>
    </location>
</feature>
<name>A0ABP1HYU4_9EUKA</name>
<evidence type="ECO:0000313" key="3">
    <source>
        <dbReference type="Proteomes" id="UP001642409"/>
    </source>
</evidence>
<evidence type="ECO:0000313" key="2">
    <source>
        <dbReference type="EMBL" id="CAL6005417.1"/>
    </source>
</evidence>
<reference evidence="2 3" key="1">
    <citation type="submission" date="2024-07" db="EMBL/GenBank/DDBJ databases">
        <authorList>
            <person name="Akdeniz Z."/>
        </authorList>
    </citation>
    <scope>NUCLEOTIDE SEQUENCE [LARGE SCALE GENOMIC DNA]</scope>
</reference>
<feature type="region of interest" description="Disordered" evidence="1">
    <location>
        <begin position="38"/>
        <end position="73"/>
    </location>
</feature>
<evidence type="ECO:0000256" key="1">
    <source>
        <dbReference type="SAM" id="MobiDB-lite"/>
    </source>
</evidence>
<keyword evidence="3" id="KW-1185">Reference proteome</keyword>
<proteinExistence type="predicted"/>